<dbReference type="RefSeq" id="WP_146447400.1">
    <property type="nucleotide sequence ID" value="NZ_SJPS01000001.1"/>
</dbReference>
<evidence type="ECO:0008006" key="3">
    <source>
        <dbReference type="Google" id="ProtNLM"/>
    </source>
</evidence>
<gene>
    <name evidence="1" type="ORF">Pla144_01390</name>
</gene>
<accession>A0A5C6CWM4</accession>
<name>A0A5C6CWM4_9BACT</name>
<protein>
    <recommendedName>
        <fullName evidence="3">Lipoprotein</fullName>
    </recommendedName>
</protein>
<dbReference type="Proteomes" id="UP000318437">
    <property type="component" value="Unassembled WGS sequence"/>
</dbReference>
<dbReference type="AlphaFoldDB" id="A0A5C6CWM4"/>
<organism evidence="1 2">
    <name type="scientific">Bythopirellula polymerisocia</name>
    <dbReference type="NCBI Taxonomy" id="2528003"/>
    <lineage>
        <taxon>Bacteria</taxon>
        <taxon>Pseudomonadati</taxon>
        <taxon>Planctomycetota</taxon>
        <taxon>Planctomycetia</taxon>
        <taxon>Pirellulales</taxon>
        <taxon>Lacipirellulaceae</taxon>
        <taxon>Bythopirellula</taxon>
    </lineage>
</organism>
<reference evidence="1 2" key="1">
    <citation type="submission" date="2019-02" db="EMBL/GenBank/DDBJ databases">
        <title>Deep-cultivation of Planctomycetes and their phenomic and genomic characterization uncovers novel biology.</title>
        <authorList>
            <person name="Wiegand S."/>
            <person name="Jogler M."/>
            <person name="Boedeker C."/>
            <person name="Pinto D."/>
            <person name="Vollmers J."/>
            <person name="Rivas-Marin E."/>
            <person name="Kohn T."/>
            <person name="Peeters S.H."/>
            <person name="Heuer A."/>
            <person name="Rast P."/>
            <person name="Oberbeckmann S."/>
            <person name="Bunk B."/>
            <person name="Jeske O."/>
            <person name="Meyerdierks A."/>
            <person name="Storesund J.E."/>
            <person name="Kallscheuer N."/>
            <person name="Luecker S."/>
            <person name="Lage O.M."/>
            <person name="Pohl T."/>
            <person name="Merkel B.J."/>
            <person name="Hornburger P."/>
            <person name="Mueller R.-W."/>
            <person name="Bruemmer F."/>
            <person name="Labrenz M."/>
            <person name="Spormann A.M."/>
            <person name="Op Den Camp H."/>
            <person name="Overmann J."/>
            <person name="Amann R."/>
            <person name="Jetten M.S.M."/>
            <person name="Mascher T."/>
            <person name="Medema M.H."/>
            <person name="Devos D.P."/>
            <person name="Kaster A.-K."/>
            <person name="Ovreas L."/>
            <person name="Rohde M."/>
            <person name="Galperin M.Y."/>
            <person name="Jogler C."/>
        </authorList>
    </citation>
    <scope>NUCLEOTIDE SEQUENCE [LARGE SCALE GENOMIC DNA]</scope>
    <source>
        <strain evidence="1 2">Pla144</strain>
    </source>
</reference>
<dbReference type="EMBL" id="SJPS01000001">
    <property type="protein sequence ID" value="TWU29363.1"/>
    <property type="molecule type" value="Genomic_DNA"/>
</dbReference>
<comment type="caution">
    <text evidence="1">The sequence shown here is derived from an EMBL/GenBank/DDBJ whole genome shotgun (WGS) entry which is preliminary data.</text>
</comment>
<dbReference type="Gene3D" id="3.40.50.10610">
    <property type="entry name" value="ABC-type transport auxiliary lipoprotein component"/>
    <property type="match status" value="1"/>
</dbReference>
<dbReference type="OrthoDB" id="241736at2"/>
<proteinExistence type="predicted"/>
<evidence type="ECO:0000313" key="1">
    <source>
        <dbReference type="EMBL" id="TWU29363.1"/>
    </source>
</evidence>
<dbReference type="PROSITE" id="PS51257">
    <property type="entry name" value="PROKAR_LIPOPROTEIN"/>
    <property type="match status" value="1"/>
</dbReference>
<sequence>MRGTLITILLLSTLPLSSGCSFLLPEISNQPVIRNPFPQLSKIAVAPFFNQSDEPTVDGREFAMAYFAELQETPGFEVVPVGVVEEAIINHRVDLSGPGEARRLAKLLGVDAVVVGAVTDYSPYYPPRCGMRVDWYTANPGYHEIPAGYGLPWNTPEEEFIPDSLAYEAKFSQARAQMANLAPDCDQAIQPLPQPPQEQDMFAPPVKESRATNKSELRLVQAMEDLPAGLQFTPEDVESATNGNNPSMVREDMTGTINTMLPGCPDDSCFSPLPSQGNRPACMPHNGPVLTHTNIYRGTDPEVTEALKGYVYFREDARFGGWEAYLQRSDDFVRFCCHMHISEMLSARGGSRKTRVVLRWPECR</sequence>
<keyword evidence="2" id="KW-1185">Reference proteome</keyword>
<evidence type="ECO:0000313" key="2">
    <source>
        <dbReference type="Proteomes" id="UP000318437"/>
    </source>
</evidence>